<keyword evidence="3" id="KW-1185">Reference proteome</keyword>
<feature type="compositionally biased region" description="Polar residues" evidence="1">
    <location>
        <begin position="210"/>
        <end position="219"/>
    </location>
</feature>
<accession>A0AAD6QEG6</accession>
<organism evidence="2 3">
    <name type="scientific">Populus alba x Populus x berolinensis</name>
    <dbReference type="NCBI Taxonomy" id="444605"/>
    <lineage>
        <taxon>Eukaryota</taxon>
        <taxon>Viridiplantae</taxon>
        <taxon>Streptophyta</taxon>
        <taxon>Embryophyta</taxon>
        <taxon>Tracheophyta</taxon>
        <taxon>Spermatophyta</taxon>
        <taxon>Magnoliopsida</taxon>
        <taxon>eudicotyledons</taxon>
        <taxon>Gunneridae</taxon>
        <taxon>Pentapetalae</taxon>
        <taxon>rosids</taxon>
        <taxon>fabids</taxon>
        <taxon>Malpighiales</taxon>
        <taxon>Salicaceae</taxon>
        <taxon>Saliceae</taxon>
        <taxon>Populus</taxon>
    </lineage>
</organism>
<dbReference type="Proteomes" id="UP001164929">
    <property type="component" value="Chromosome 8"/>
</dbReference>
<gene>
    <name evidence="2" type="ORF">NC653_021101</name>
</gene>
<dbReference type="AlphaFoldDB" id="A0AAD6QEG6"/>
<name>A0AAD6QEG6_9ROSI</name>
<evidence type="ECO:0000256" key="1">
    <source>
        <dbReference type="SAM" id="MobiDB-lite"/>
    </source>
</evidence>
<evidence type="ECO:0000313" key="2">
    <source>
        <dbReference type="EMBL" id="KAJ6988070.1"/>
    </source>
</evidence>
<dbReference type="EMBL" id="JAQIZT010000008">
    <property type="protein sequence ID" value="KAJ6988070.1"/>
    <property type="molecule type" value="Genomic_DNA"/>
</dbReference>
<protein>
    <submittedName>
        <fullName evidence="2">Uncharacterized protein</fullName>
    </submittedName>
</protein>
<proteinExistence type="predicted"/>
<feature type="region of interest" description="Disordered" evidence="1">
    <location>
        <begin position="210"/>
        <end position="232"/>
    </location>
</feature>
<feature type="region of interest" description="Disordered" evidence="1">
    <location>
        <begin position="152"/>
        <end position="181"/>
    </location>
</feature>
<sequence length="232" mass="26089">MIVLSPIIPPPHVTLPATSRRCHFSISKLAKGVLRDEWISGRGAKVHDCELDRYGAVNNAVYASRHDLLERIGIGAEARNRYALALSNSQPAKKWRQGSLVPLLLAYTLNTSSSDCQRQSLSWKQKQWLSGLTEIIVRCVPPELGFTIDPRISRRASPKKQKDDGGQRIITHRITSSRPRRPRDHKWELVFLGRNDVKGTLIFVVNSTARTHQHSSGARQNGDDAETSRLQM</sequence>
<comment type="caution">
    <text evidence="2">The sequence shown here is derived from an EMBL/GenBank/DDBJ whole genome shotgun (WGS) entry which is preliminary data.</text>
</comment>
<reference evidence="2" key="1">
    <citation type="journal article" date="2023" name="Mol. Ecol. Resour.">
        <title>Chromosome-level genome assembly of a triploid poplar Populus alba 'Berolinensis'.</title>
        <authorList>
            <person name="Chen S."/>
            <person name="Yu Y."/>
            <person name="Wang X."/>
            <person name="Wang S."/>
            <person name="Zhang T."/>
            <person name="Zhou Y."/>
            <person name="He R."/>
            <person name="Meng N."/>
            <person name="Wang Y."/>
            <person name="Liu W."/>
            <person name="Liu Z."/>
            <person name="Liu J."/>
            <person name="Guo Q."/>
            <person name="Huang H."/>
            <person name="Sederoff R.R."/>
            <person name="Wang G."/>
            <person name="Qu G."/>
            <person name="Chen S."/>
        </authorList>
    </citation>
    <scope>NUCLEOTIDE SEQUENCE</scope>
    <source>
        <strain evidence="2">SC-2020</strain>
    </source>
</reference>
<evidence type="ECO:0000313" key="3">
    <source>
        <dbReference type="Proteomes" id="UP001164929"/>
    </source>
</evidence>